<dbReference type="SFLD" id="SFLDS00029">
    <property type="entry name" value="Radical_SAM"/>
    <property type="match status" value="1"/>
</dbReference>
<dbReference type="RefSeq" id="WP_011938855.1">
    <property type="nucleotide sequence ID" value="NC_009483.1"/>
</dbReference>
<keyword evidence="4" id="KW-0479">Metal-binding</keyword>
<dbReference type="InterPro" id="IPR023885">
    <property type="entry name" value="4Fe4S-binding_SPASM_dom"/>
</dbReference>
<dbReference type="CDD" id="cd01335">
    <property type="entry name" value="Radical_SAM"/>
    <property type="match status" value="1"/>
</dbReference>
<dbReference type="GO" id="GO:0051539">
    <property type="term" value="F:4 iron, 4 sulfur cluster binding"/>
    <property type="evidence" value="ECO:0007669"/>
    <property type="project" value="UniProtKB-KW"/>
</dbReference>
<dbReference type="GO" id="GO:0016491">
    <property type="term" value="F:oxidoreductase activity"/>
    <property type="evidence" value="ECO:0007669"/>
    <property type="project" value="InterPro"/>
</dbReference>
<name>A5GFE7_GEOUR</name>
<evidence type="ECO:0000256" key="3">
    <source>
        <dbReference type="ARBA" id="ARBA00022691"/>
    </source>
</evidence>
<comment type="cofactor">
    <cofactor evidence="1">
        <name>[4Fe-4S] cluster</name>
        <dbReference type="ChEBI" id="CHEBI:49883"/>
    </cofactor>
</comment>
<dbReference type="SFLD" id="SFLDG01067">
    <property type="entry name" value="SPASM/twitch_domain_containing"/>
    <property type="match status" value="1"/>
</dbReference>
<dbReference type="SUPFAM" id="SSF102114">
    <property type="entry name" value="Radical SAM enzymes"/>
    <property type="match status" value="1"/>
</dbReference>
<evidence type="ECO:0000256" key="2">
    <source>
        <dbReference type="ARBA" id="ARBA00022485"/>
    </source>
</evidence>
<dbReference type="KEGG" id="gur:Gura_1962"/>
<dbReference type="STRING" id="351605.Gura_1962"/>
<dbReference type="NCBIfam" id="TIGR04085">
    <property type="entry name" value="rSAM_more_4Fe4S"/>
    <property type="match status" value="1"/>
</dbReference>
<dbReference type="SFLD" id="SFLDG01386">
    <property type="entry name" value="main_SPASM_domain-containing"/>
    <property type="match status" value="1"/>
</dbReference>
<dbReference type="EMBL" id="CP000698">
    <property type="protein sequence ID" value="ABQ26152.1"/>
    <property type="molecule type" value="Genomic_DNA"/>
</dbReference>
<evidence type="ECO:0000313" key="8">
    <source>
        <dbReference type="EMBL" id="ABQ26152.1"/>
    </source>
</evidence>
<evidence type="ECO:0000313" key="9">
    <source>
        <dbReference type="Proteomes" id="UP000006695"/>
    </source>
</evidence>
<dbReference type="Gene3D" id="3.20.20.70">
    <property type="entry name" value="Aldolase class I"/>
    <property type="match status" value="1"/>
</dbReference>
<dbReference type="AlphaFoldDB" id="A5GFE7"/>
<reference evidence="8 9" key="1">
    <citation type="submission" date="2007-05" db="EMBL/GenBank/DDBJ databases">
        <title>Complete sequence of Geobacter uraniireducens Rf4.</title>
        <authorList>
            <consortium name="US DOE Joint Genome Institute"/>
            <person name="Copeland A."/>
            <person name="Lucas S."/>
            <person name="Lapidus A."/>
            <person name="Barry K."/>
            <person name="Detter J.C."/>
            <person name="Glavina del Rio T."/>
            <person name="Hammon N."/>
            <person name="Israni S."/>
            <person name="Dalin E."/>
            <person name="Tice H."/>
            <person name="Pitluck S."/>
            <person name="Chertkov O."/>
            <person name="Brettin T."/>
            <person name="Bruce D."/>
            <person name="Han C."/>
            <person name="Schmutz J."/>
            <person name="Larimer F."/>
            <person name="Land M."/>
            <person name="Hauser L."/>
            <person name="Kyrpides N."/>
            <person name="Mikhailova N."/>
            <person name="Shelobolina E."/>
            <person name="Aklujkar M."/>
            <person name="Lovley D."/>
            <person name="Richardson P."/>
        </authorList>
    </citation>
    <scope>NUCLEOTIDE SEQUENCE [LARGE SCALE GENOMIC DNA]</scope>
    <source>
        <strain evidence="8 9">Rf4</strain>
    </source>
</reference>
<evidence type="ECO:0000256" key="4">
    <source>
        <dbReference type="ARBA" id="ARBA00022723"/>
    </source>
</evidence>
<keyword evidence="6" id="KW-0411">Iron-sulfur</keyword>
<dbReference type="Pfam" id="PF04055">
    <property type="entry name" value="Radical_SAM"/>
    <property type="match status" value="1"/>
</dbReference>
<dbReference type="UniPathway" id="UPA00782"/>
<dbReference type="GO" id="GO:0046872">
    <property type="term" value="F:metal ion binding"/>
    <property type="evidence" value="ECO:0007669"/>
    <property type="project" value="UniProtKB-KW"/>
</dbReference>
<dbReference type="InterPro" id="IPR007197">
    <property type="entry name" value="rSAM"/>
</dbReference>
<dbReference type="InterPro" id="IPR026322">
    <property type="entry name" value="Geopep_mat_rSAM"/>
</dbReference>
<evidence type="ECO:0000259" key="7">
    <source>
        <dbReference type="PROSITE" id="PS51918"/>
    </source>
</evidence>
<organism evidence="8 9">
    <name type="scientific">Geotalea uraniireducens (strain Rf4)</name>
    <name type="common">Geobacter uraniireducens</name>
    <dbReference type="NCBI Taxonomy" id="351605"/>
    <lineage>
        <taxon>Bacteria</taxon>
        <taxon>Pseudomonadati</taxon>
        <taxon>Thermodesulfobacteriota</taxon>
        <taxon>Desulfuromonadia</taxon>
        <taxon>Geobacterales</taxon>
        <taxon>Geobacteraceae</taxon>
        <taxon>Geotalea</taxon>
    </lineage>
</organism>
<evidence type="ECO:0000256" key="1">
    <source>
        <dbReference type="ARBA" id="ARBA00001966"/>
    </source>
</evidence>
<accession>A5GFE7</accession>
<protein>
    <submittedName>
        <fullName evidence="8">Radical SAM domain protein</fullName>
    </submittedName>
</protein>
<dbReference type="InterPro" id="IPR023867">
    <property type="entry name" value="Sulphatase_maturase_rSAM"/>
</dbReference>
<dbReference type="SFLD" id="SFLDG01384">
    <property type="entry name" value="thioether_bond_formation_requi"/>
    <property type="match status" value="1"/>
</dbReference>
<dbReference type="NCBIfam" id="TIGR04280">
    <property type="entry name" value="geopep_mat_rSAM"/>
    <property type="match status" value="1"/>
</dbReference>
<keyword evidence="5" id="KW-0408">Iron</keyword>
<dbReference type="PROSITE" id="PS51918">
    <property type="entry name" value="RADICAL_SAM"/>
    <property type="match status" value="1"/>
</dbReference>
<dbReference type="HOGENOM" id="CLU_009273_3_1_7"/>
<sequence>MILSRYLKIYPDSDRPGSYLLYSTRKGSVVRLSGDRLEAAREGTLTDAERETLRRLEILIDDPAAEREAMTSLVKRANARSNRFYAKVVMNLDCNLACPYCFEDHFRGRHYMTQDTARLLVDTVIREQIGRGRDVKLGFYGGEPLLSLPLIREIAIPLRDAAAEKGVKFSFVLTTNGTLLTRSVVEELLPLGLTGAIITLDGPREIHDRQRPFVSGAGSYDIIVANIKATFDMIELQLGGNYSRDDYREFPRMLDHLIAEGIPPERIGEVQFAPIIPKSGSGVTTGADTSACCTSGSEPWVTEAAPLLREEILKQGFKAMKPTQAACAIEFDNDLVVNYDGSLYKCPVFMGWPELSIGSLTEGTRDYSVSHNLDVWKTDECLECAYLPLCFGGCRLMPLMKNGVIDEVDCRKAFYDSVLERFILQDLQYPSSQTAT</sequence>
<keyword evidence="3" id="KW-0949">S-adenosyl-L-methionine</keyword>
<gene>
    <name evidence="8" type="ordered locus">Gura_1962</name>
</gene>
<evidence type="ECO:0000256" key="5">
    <source>
        <dbReference type="ARBA" id="ARBA00023004"/>
    </source>
</evidence>
<proteinExistence type="predicted"/>
<dbReference type="Proteomes" id="UP000006695">
    <property type="component" value="Chromosome"/>
</dbReference>
<dbReference type="PANTHER" id="PTHR43787:SF3">
    <property type="entry name" value="ARYLSULFATASE REGULATORY PROTEIN"/>
    <property type="match status" value="1"/>
</dbReference>
<keyword evidence="9" id="KW-1185">Reference proteome</keyword>
<feature type="domain" description="Radical SAM core" evidence="7">
    <location>
        <begin position="80"/>
        <end position="323"/>
    </location>
</feature>
<keyword evidence="2" id="KW-0004">4Fe-4S</keyword>
<dbReference type="InterPro" id="IPR058240">
    <property type="entry name" value="rSAM_sf"/>
</dbReference>
<dbReference type="InterPro" id="IPR013785">
    <property type="entry name" value="Aldolase_TIM"/>
</dbReference>
<dbReference type="OrthoDB" id="308557at2"/>
<evidence type="ECO:0000256" key="6">
    <source>
        <dbReference type="ARBA" id="ARBA00023014"/>
    </source>
</evidence>
<dbReference type="PANTHER" id="PTHR43787">
    <property type="entry name" value="FEMO COFACTOR BIOSYNTHESIS PROTEIN NIFB-RELATED"/>
    <property type="match status" value="1"/>
</dbReference>